<proteinExistence type="predicted"/>
<keyword evidence="2" id="KW-1185">Reference proteome</keyword>
<gene>
    <name evidence="1" type="ORF">EVAR_103183_1</name>
</gene>
<comment type="caution">
    <text evidence="1">The sequence shown here is derived from an EMBL/GenBank/DDBJ whole genome shotgun (WGS) entry which is preliminary data.</text>
</comment>
<dbReference type="AlphaFoldDB" id="A0A4C1YBM4"/>
<evidence type="ECO:0000313" key="1">
    <source>
        <dbReference type="EMBL" id="GBP73721.1"/>
    </source>
</evidence>
<protein>
    <submittedName>
        <fullName evidence="1">Uncharacterized protein</fullName>
    </submittedName>
</protein>
<reference evidence="1 2" key="1">
    <citation type="journal article" date="2019" name="Commun. Biol.">
        <title>The bagworm genome reveals a unique fibroin gene that provides high tensile strength.</title>
        <authorList>
            <person name="Kono N."/>
            <person name="Nakamura H."/>
            <person name="Ohtoshi R."/>
            <person name="Tomita M."/>
            <person name="Numata K."/>
            <person name="Arakawa K."/>
        </authorList>
    </citation>
    <scope>NUCLEOTIDE SEQUENCE [LARGE SCALE GENOMIC DNA]</scope>
</reference>
<name>A0A4C1YBM4_EUMVA</name>
<dbReference type="EMBL" id="BGZK01001184">
    <property type="protein sequence ID" value="GBP73721.1"/>
    <property type="molecule type" value="Genomic_DNA"/>
</dbReference>
<sequence>MLSERPPVAPDRADTGSLTFETLDLKLKDCGRLGSAYPASLAGAPTAGLPSLAYVIPEKLYTSTYSGVRRTSDIGVGARL</sequence>
<evidence type="ECO:0000313" key="2">
    <source>
        <dbReference type="Proteomes" id="UP000299102"/>
    </source>
</evidence>
<organism evidence="1 2">
    <name type="scientific">Eumeta variegata</name>
    <name type="common">Bagworm moth</name>
    <name type="synonym">Eumeta japonica</name>
    <dbReference type="NCBI Taxonomy" id="151549"/>
    <lineage>
        <taxon>Eukaryota</taxon>
        <taxon>Metazoa</taxon>
        <taxon>Ecdysozoa</taxon>
        <taxon>Arthropoda</taxon>
        <taxon>Hexapoda</taxon>
        <taxon>Insecta</taxon>
        <taxon>Pterygota</taxon>
        <taxon>Neoptera</taxon>
        <taxon>Endopterygota</taxon>
        <taxon>Lepidoptera</taxon>
        <taxon>Glossata</taxon>
        <taxon>Ditrysia</taxon>
        <taxon>Tineoidea</taxon>
        <taxon>Psychidae</taxon>
        <taxon>Oiketicinae</taxon>
        <taxon>Eumeta</taxon>
    </lineage>
</organism>
<accession>A0A4C1YBM4</accession>
<dbReference type="Proteomes" id="UP000299102">
    <property type="component" value="Unassembled WGS sequence"/>
</dbReference>